<gene>
    <name evidence="1" type="ORF">WN944_013453</name>
</gene>
<keyword evidence="2" id="KW-1185">Reference proteome</keyword>
<protein>
    <submittedName>
        <fullName evidence="1">Uncharacterized protein</fullName>
    </submittedName>
</protein>
<name>A0AAP0M512_9ROSI</name>
<dbReference type="AlphaFoldDB" id="A0AAP0M512"/>
<organism evidence="1 2">
    <name type="scientific">Citrus x changshan-huyou</name>
    <dbReference type="NCBI Taxonomy" id="2935761"/>
    <lineage>
        <taxon>Eukaryota</taxon>
        <taxon>Viridiplantae</taxon>
        <taxon>Streptophyta</taxon>
        <taxon>Embryophyta</taxon>
        <taxon>Tracheophyta</taxon>
        <taxon>Spermatophyta</taxon>
        <taxon>Magnoliopsida</taxon>
        <taxon>eudicotyledons</taxon>
        <taxon>Gunneridae</taxon>
        <taxon>Pentapetalae</taxon>
        <taxon>rosids</taxon>
        <taxon>malvids</taxon>
        <taxon>Sapindales</taxon>
        <taxon>Rutaceae</taxon>
        <taxon>Aurantioideae</taxon>
        <taxon>Citrus</taxon>
    </lineage>
</organism>
<dbReference type="Proteomes" id="UP001428341">
    <property type="component" value="Unassembled WGS sequence"/>
</dbReference>
<dbReference type="EMBL" id="JBCGBO010000005">
    <property type="protein sequence ID" value="KAK9198269.1"/>
    <property type="molecule type" value="Genomic_DNA"/>
</dbReference>
<reference evidence="1 2" key="1">
    <citation type="submission" date="2024-05" db="EMBL/GenBank/DDBJ databases">
        <title>Haplotype-resolved chromosome-level genome assembly of Huyou (Citrus changshanensis).</title>
        <authorList>
            <person name="Miao C."/>
            <person name="Chen W."/>
            <person name="Wu Y."/>
            <person name="Wang L."/>
            <person name="Zhao S."/>
            <person name="Grierson D."/>
            <person name="Xu C."/>
            <person name="Chen K."/>
        </authorList>
    </citation>
    <scope>NUCLEOTIDE SEQUENCE [LARGE SCALE GENOMIC DNA]</scope>
    <source>
        <strain evidence="1">01-14</strain>
        <tissue evidence="1">Leaf</tissue>
    </source>
</reference>
<evidence type="ECO:0000313" key="2">
    <source>
        <dbReference type="Proteomes" id="UP001428341"/>
    </source>
</evidence>
<accession>A0AAP0M512</accession>
<proteinExistence type="predicted"/>
<sequence>MAEKMCGSMRCCLPLEYGDSGTIQIAVEKWNNNLCPQTKCLRQCGA</sequence>
<evidence type="ECO:0000313" key="1">
    <source>
        <dbReference type="EMBL" id="KAK9198269.1"/>
    </source>
</evidence>
<comment type="caution">
    <text evidence="1">The sequence shown here is derived from an EMBL/GenBank/DDBJ whole genome shotgun (WGS) entry which is preliminary data.</text>
</comment>